<sequence>MSLPTLITPEDESSSKIITTEVYAVLPQHLGSCGRAQALLSYEIKGETDRMEGRNKQISPCCYSSSYFLHKCGSVVALWTNAQVFLGRRSFDMDMRCQTLGFT</sequence>
<reference evidence="1 2" key="1">
    <citation type="journal article" date="2022" name="Hortic Res">
        <title>A haplotype resolved chromosomal level avocado genome allows analysis of novel avocado genes.</title>
        <authorList>
            <person name="Nath O."/>
            <person name="Fletcher S.J."/>
            <person name="Hayward A."/>
            <person name="Shaw L.M."/>
            <person name="Masouleh A.K."/>
            <person name="Furtado A."/>
            <person name="Henry R.J."/>
            <person name="Mitter N."/>
        </authorList>
    </citation>
    <scope>NUCLEOTIDE SEQUENCE [LARGE SCALE GENOMIC DNA]</scope>
    <source>
        <strain evidence="2">cv. Hass</strain>
    </source>
</reference>
<organism evidence="1 2">
    <name type="scientific">Persea americana</name>
    <name type="common">Avocado</name>
    <dbReference type="NCBI Taxonomy" id="3435"/>
    <lineage>
        <taxon>Eukaryota</taxon>
        <taxon>Viridiplantae</taxon>
        <taxon>Streptophyta</taxon>
        <taxon>Embryophyta</taxon>
        <taxon>Tracheophyta</taxon>
        <taxon>Spermatophyta</taxon>
        <taxon>Magnoliopsida</taxon>
        <taxon>Magnoliidae</taxon>
        <taxon>Laurales</taxon>
        <taxon>Lauraceae</taxon>
        <taxon>Persea</taxon>
    </lineage>
</organism>
<comment type="caution">
    <text evidence="1">The sequence shown here is derived from an EMBL/GenBank/DDBJ whole genome shotgun (WGS) entry which is preliminary data.</text>
</comment>
<accession>A0ACC2KAA3</accession>
<name>A0ACC2KAA3_PERAE</name>
<keyword evidence="2" id="KW-1185">Reference proteome</keyword>
<evidence type="ECO:0000313" key="1">
    <source>
        <dbReference type="EMBL" id="KAJ8618042.1"/>
    </source>
</evidence>
<evidence type="ECO:0000313" key="2">
    <source>
        <dbReference type="Proteomes" id="UP001234297"/>
    </source>
</evidence>
<protein>
    <submittedName>
        <fullName evidence="1">Uncharacterized protein</fullName>
    </submittedName>
</protein>
<dbReference type="EMBL" id="CM056812">
    <property type="protein sequence ID" value="KAJ8618042.1"/>
    <property type="molecule type" value="Genomic_DNA"/>
</dbReference>
<gene>
    <name evidence="1" type="ORF">MRB53_014228</name>
</gene>
<proteinExistence type="predicted"/>
<dbReference type="Proteomes" id="UP001234297">
    <property type="component" value="Chromosome 4"/>
</dbReference>